<gene>
    <name evidence="1" type="ORF">PIB30_028601</name>
</gene>
<dbReference type="Proteomes" id="UP001341840">
    <property type="component" value="Unassembled WGS sequence"/>
</dbReference>
<sequence>MSSSSRSTKAENQVRLKLLIHKEKNIVIYAEAGKDFVDSLFSFLTLPLGHIVRLAGEESNIPAVRVGCLTTLYQSVAKLHNECLRNEICKDMLLHPRNMPMELYRQKLKLNVSRSEALNYFSSSDACSCLSAFKNVSCFCGSLTSYRSITASSGEYENGFVKENNFIICDDLYVMPNAISNSLPLLQKHGVQNINHVLEKTVIVSKKELLDLLKCSLLSKTPLTDAFLLKKCAIPDMHGCYPELPELDIRQLPNDSGINFDVNVILSKSNKKVLMVQAEEDFANFILSFLTYPLGGLLNILQRSPSSSCLEQLNKSLHFLLREDKYFTSHYLQDLLAHPPCTYIGYKADNGTLVITTYLASMLYDPFYYKFNAHVSSSYYRRIEFEGFVKGPCKFTVTDDLVVNQMFSGACLSFINGADASAISDLEQRTLRIGLKECFSILKASFSHSALTNGLLRHLETTIKQEKKP</sequence>
<reference evidence="1 2" key="1">
    <citation type="journal article" date="2023" name="Plants (Basel)">
        <title>Bridging the Gap: Combining Genomics and Transcriptomics Approaches to Understand Stylosanthes scabra, an Orphan Legume from the Brazilian Caatinga.</title>
        <authorList>
            <person name="Ferreira-Neto J.R.C."/>
            <person name="da Silva M.D."/>
            <person name="Binneck E."/>
            <person name="de Melo N.F."/>
            <person name="da Silva R.H."/>
            <person name="de Melo A.L.T.M."/>
            <person name="Pandolfi V."/>
            <person name="Bustamante F.O."/>
            <person name="Brasileiro-Vidal A.C."/>
            <person name="Benko-Iseppon A.M."/>
        </authorList>
    </citation>
    <scope>NUCLEOTIDE SEQUENCE [LARGE SCALE GENOMIC DNA]</scope>
    <source>
        <tissue evidence="1">Leaves</tissue>
    </source>
</reference>
<protein>
    <recommendedName>
        <fullName evidence="3">DUF674 family protein</fullName>
    </recommendedName>
</protein>
<organism evidence="1 2">
    <name type="scientific">Stylosanthes scabra</name>
    <dbReference type="NCBI Taxonomy" id="79078"/>
    <lineage>
        <taxon>Eukaryota</taxon>
        <taxon>Viridiplantae</taxon>
        <taxon>Streptophyta</taxon>
        <taxon>Embryophyta</taxon>
        <taxon>Tracheophyta</taxon>
        <taxon>Spermatophyta</taxon>
        <taxon>Magnoliopsida</taxon>
        <taxon>eudicotyledons</taxon>
        <taxon>Gunneridae</taxon>
        <taxon>Pentapetalae</taxon>
        <taxon>rosids</taxon>
        <taxon>fabids</taxon>
        <taxon>Fabales</taxon>
        <taxon>Fabaceae</taxon>
        <taxon>Papilionoideae</taxon>
        <taxon>50 kb inversion clade</taxon>
        <taxon>dalbergioids sensu lato</taxon>
        <taxon>Dalbergieae</taxon>
        <taxon>Pterocarpus clade</taxon>
        <taxon>Stylosanthes</taxon>
    </lineage>
</organism>
<keyword evidence="2" id="KW-1185">Reference proteome</keyword>
<comment type="caution">
    <text evidence="1">The sequence shown here is derived from an EMBL/GenBank/DDBJ whole genome shotgun (WGS) entry which is preliminary data.</text>
</comment>
<evidence type="ECO:0008006" key="3">
    <source>
        <dbReference type="Google" id="ProtNLM"/>
    </source>
</evidence>
<dbReference type="Pfam" id="PF05056">
    <property type="entry name" value="DUF674"/>
    <property type="match status" value="1"/>
</dbReference>
<dbReference type="InterPro" id="IPR007750">
    <property type="entry name" value="DUF674"/>
</dbReference>
<accession>A0ABU6XAN0</accession>
<evidence type="ECO:0000313" key="2">
    <source>
        <dbReference type="Proteomes" id="UP001341840"/>
    </source>
</evidence>
<name>A0ABU6XAN0_9FABA</name>
<evidence type="ECO:0000313" key="1">
    <source>
        <dbReference type="EMBL" id="MED6194441.1"/>
    </source>
</evidence>
<dbReference type="PANTHER" id="PTHR33103:SF27">
    <property type="entry name" value="OS04G0594700 PROTEIN"/>
    <property type="match status" value="1"/>
</dbReference>
<dbReference type="EMBL" id="JASCZI010211562">
    <property type="protein sequence ID" value="MED6194441.1"/>
    <property type="molecule type" value="Genomic_DNA"/>
</dbReference>
<proteinExistence type="predicted"/>
<dbReference type="PANTHER" id="PTHR33103">
    <property type="entry name" value="OS01G0153900 PROTEIN"/>
    <property type="match status" value="1"/>
</dbReference>